<comment type="caution">
    <text evidence="2">The sequence shown here is derived from an EMBL/GenBank/DDBJ whole genome shotgun (WGS) entry which is preliminary data.</text>
</comment>
<proteinExistence type="predicted"/>
<evidence type="ECO:0000256" key="1">
    <source>
        <dbReference type="SAM" id="Phobius"/>
    </source>
</evidence>
<protein>
    <submittedName>
        <fullName evidence="2">Uncharacterized protein</fullName>
    </submittedName>
</protein>
<dbReference type="OrthoDB" id="9969804at2"/>
<keyword evidence="3" id="KW-1185">Reference proteome</keyword>
<dbReference type="EMBL" id="ACXX02000022">
    <property type="protein sequence ID" value="EGD45689.1"/>
    <property type="molecule type" value="Genomic_DNA"/>
</dbReference>
<keyword evidence="1" id="KW-0812">Transmembrane</keyword>
<keyword evidence="1" id="KW-1133">Transmembrane helix</keyword>
<organism evidence="2 3">
    <name type="scientific">Ruminiclostridium papyrosolvens DSM 2782</name>
    <dbReference type="NCBI Taxonomy" id="588581"/>
    <lineage>
        <taxon>Bacteria</taxon>
        <taxon>Bacillati</taxon>
        <taxon>Bacillota</taxon>
        <taxon>Clostridia</taxon>
        <taxon>Eubacteriales</taxon>
        <taxon>Oscillospiraceae</taxon>
        <taxon>Ruminiclostridium</taxon>
    </lineage>
</organism>
<gene>
    <name evidence="2" type="ORF">Cpap_0082</name>
</gene>
<dbReference type="AlphaFoldDB" id="F1TIQ1"/>
<reference evidence="2" key="1">
    <citation type="submission" date="2009-07" db="EMBL/GenBank/DDBJ databases">
        <authorList>
            <consortium name="US DOE Joint Genome Institute (JGI-PGF)"/>
            <person name="Lucas S."/>
            <person name="Copeland A."/>
            <person name="Lapidus A."/>
            <person name="Glavina del Rio T."/>
            <person name="Tice H."/>
            <person name="Bruce D."/>
            <person name="Goodwin L."/>
            <person name="Pitluck S."/>
            <person name="Larimer F."/>
            <person name="Land M.L."/>
            <person name="Mouttaki H."/>
            <person name="He Z."/>
            <person name="Zhou J."/>
            <person name="Hemme C.L."/>
        </authorList>
    </citation>
    <scope>NUCLEOTIDE SEQUENCE</scope>
    <source>
        <strain evidence="2">DSM 2782</strain>
    </source>
</reference>
<evidence type="ECO:0000313" key="2">
    <source>
        <dbReference type="EMBL" id="EGD45689.1"/>
    </source>
</evidence>
<name>F1TIQ1_9FIRM</name>
<feature type="transmembrane region" description="Helical" evidence="1">
    <location>
        <begin position="72"/>
        <end position="89"/>
    </location>
</feature>
<reference evidence="2" key="2">
    <citation type="submission" date="2011-01" db="EMBL/GenBank/DDBJ databases">
        <title>The Non-contiguous Finished genome of Clostridium papyrosolvens.</title>
        <authorList>
            <person name="Lucas S."/>
            <person name="Copeland A."/>
            <person name="Lapidus A."/>
            <person name="Cheng J.-F."/>
            <person name="Goodwin L."/>
            <person name="Pitluck S."/>
            <person name="Misra M."/>
            <person name="Chertkov O."/>
            <person name="Detter J.C."/>
            <person name="Han C."/>
            <person name="Tapia R."/>
            <person name="Land M."/>
            <person name="Hauser L."/>
            <person name="Kyrpides N."/>
            <person name="Ivanova N."/>
            <person name="Pagani I."/>
            <person name="Mouttaki H."/>
            <person name="He Z."/>
            <person name="Zhou J."/>
            <person name="Hemme C.L."/>
            <person name="Woyke T."/>
        </authorList>
    </citation>
    <scope>NUCLEOTIDE SEQUENCE [LARGE SCALE GENOMIC DNA]</scope>
    <source>
        <strain evidence="2">DSM 2782</strain>
    </source>
</reference>
<accession>F1TIQ1</accession>
<dbReference type="Proteomes" id="UP000003860">
    <property type="component" value="Unassembled WGS sequence"/>
</dbReference>
<sequence>MEKMRNFFKQRWKYYLLGYIIGYILPIAIDETIDIYHLMPFKLFSLLIGVIMGTAFYYGHMKVALFEGAFRFIKYSIIIIIVLVLSVVLQDYLMTKGIDISIFVGLPKKG</sequence>
<feature type="transmembrane region" description="Helical" evidence="1">
    <location>
        <begin position="41"/>
        <end position="60"/>
    </location>
</feature>
<evidence type="ECO:0000313" key="3">
    <source>
        <dbReference type="Proteomes" id="UP000003860"/>
    </source>
</evidence>
<feature type="transmembrane region" description="Helical" evidence="1">
    <location>
        <begin position="12"/>
        <end position="29"/>
    </location>
</feature>
<keyword evidence="1" id="KW-0472">Membrane</keyword>
<dbReference type="RefSeq" id="WP_004622596.1">
    <property type="nucleotide sequence ID" value="NZ_ACXX02000022.1"/>
</dbReference>